<protein>
    <recommendedName>
        <fullName evidence="2">BZIP domain-containing protein</fullName>
    </recommendedName>
</protein>
<dbReference type="InterPro" id="IPR046347">
    <property type="entry name" value="bZIP_sf"/>
</dbReference>
<dbReference type="Proteomes" id="UP000800200">
    <property type="component" value="Unassembled WGS sequence"/>
</dbReference>
<accession>A0A6A6EJS6</accession>
<feature type="non-terminal residue" evidence="3">
    <location>
        <position position="58"/>
    </location>
</feature>
<dbReference type="Pfam" id="PF07716">
    <property type="entry name" value="bZIP_2"/>
    <property type="match status" value="1"/>
</dbReference>
<reference evidence="3" key="1">
    <citation type="journal article" date="2020" name="Stud. Mycol.">
        <title>101 Dothideomycetes genomes: a test case for predicting lifestyles and emergence of pathogens.</title>
        <authorList>
            <person name="Haridas S."/>
            <person name="Albert R."/>
            <person name="Binder M."/>
            <person name="Bloem J."/>
            <person name="Labutti K."/>
            <person name="Salamov A."/>
            <person name="Andreopoulos B."/>
            <person name="Baker S."/>
            <person name="Barry K."/>
            <person name="Bills G."/>
            <person name="Bluhm B."/>
            <person name="Cannon C."/>
            <person name="Castanera R."/>
            <person name="Culley D."/>
            <person name="Daum C."/>
            <person name="Ezra D."/>
            <person name="Gonzalez J."/>
            <person name="Henrissat B."/>
            <person name="Kuo A."/>
            <person name="Liang C."/>
            <person name="Lipzen A."/>
            <person name="Lutzoni F."/>
            <person name="Magnuson J."/>
            <person name="Mondo S."/>
            <person name="Nolan M."/>
            <person name="Ohm R."/>
            <person name="Pangilinan J."/>
            <person name="Park H.-J."/>
            <person name="Ramirez L."/>
            <person name="Alfaro M."/>
            <person name="Sun H."/>
            <person name="Tritt A."/>
            <person name="Yoshinaga Y."/>
            <person name="Zwiers L.-H."/>
            <person name="Turgeon B."/>
            <person name="Goodwin S."/>
            <person name="Spatafora J."/>
            <person name="Crous P."/>
            <person name="Grigoriev I."/>
        </authorList>
    </citation>
    <scope>NUCLEOTIDE SEQUENCE</scope>
    <source>
        <strain evidence="3">CBS 207.26</strain>
    </source>
</reference>
<feature type="coiled-coil region" evidence="1">
    <location>
        <begin position="16"/>
        <end position="57"/>
    </location>
</feature>
<dbReference type="PROSITE" id="PS00036">
    <property type="entry name" value="BZIP_BASIC"/>
    <property type="match status" value="1"/>
</dbReference>
<proteinExistence type="predicted"/>
<dbReference type="EMBL" id="ML994617">
    <property type="protein sequence ID" value="KAF2191591.1"/>
    <property type="molecule type" value="Genomic_DNA"/>
</dbReference>
<sequence>VARKRVRNTLAARKYRQKRVDRITELEQALEDVTRQRDELRLQLARQEAETKVLREMM</sequence>
<dbReference type="PROSITE" id="PS50217">
    <property type="entry name" value="BZIP"/>
    <property type="match status" value="1"/>
</dbReference>
<gene>
    <name evidence="3" type="ORF">K469DRAFT_542234</name>
</gene>
<feature type="domain" description="BZIP" evidence="2">
    <location>
        <begin position="1"/>
        <end position="58"/>
    </location>
</feature>
<dbReference type="AlphaFoldDB" id="A0A6A6EJS6"/>
<dbReference type="OrthoDB" id="2257100at2759"/>
<dbReference type="SUPFAM" id="SSF57959">
    <property type="entry name" value="Leucine zipper domain"/>
    <property type="match status" value="1"/>
</dbReference>
<evidence type="ECO:0000256" key="1">
    <source>
        <dbReference type="SAM" id="Coils"/>
    </source>
</evidence>
<dbReference type="InterPro" id="IPR004827">
    <property type="entry name" value="bZIP"/>
</dbReference>
<organism evidence="3 4">
    <name type="scientific">Zopfia rhizophila CBS 207.26</name>
    <dbReference type="NCBI Taxonomy" id="1314779"/>
    <lineage>
        <taxon>Eukaryota</taxon>
        <taxon>Fungi</taxon>
        <taxon>Dikarya</taxon>
        <taxon>Ascomycota</taxon>
        <taxon>Pezizomycotina</taxon>
        <taxon>Dothideomycetes</taxon>
        <taxon>Dothideomycetes incertae sedis</taxon>
        <taxon>Zopfiaceae</taxon>
        <taxon>Zopfia</taxon>
    </lineage>
</organism>
<evidence type="ECO:0000313" key="3">
    <source>
        <dbReference type="EMBL" id="KAF2191591.1"/>
    </source>
</evidence>
<feature type="non-terminal residue" evidence="3">
    <location>
        <position position="1"/>
    </location>
</feature>
<dbReference type="GO" id="GO:0003700">
    <property type="term" value="F:DNA-binding transcription factor activity"/>
    <property type="evidence" value="ECO:0007669"/>
    <property type="project" value="InterPro"/>
</dbReference>
<keyword evidence="1" id="KW-0175">Coiled coil</keyword>
<evidence type="ECO:0000259" key="2">
    <source>
        <dbReference type="PROSITE" id="PS50217"/>
    </source>
</evidence>
<dbReference type="Gene3D" id="1.20.5.170">
    <property type="match status" value="1"/>
</dbReference>
<name>A0A6A6EJS6_9PEZI</name>
<keyword evidence="4" id="KW-1185">Reference proteome</keyword>
<evidence type="ECO:0000313" key="4">
    <source>
        <dbReference type="Proteomes" id="UP000800200"/>
    </source>
</evidence>